<dbReference type="EMBL" id="BGPR01293157">
    <property type="protein sequence ID" value="GBN50331.1"/>
    <property type="molecule type" value="Genomic_DNA"/>
</dbReference>
<proteinExistence type="predicted"/>
<dbReference type="EMBL" id="BGPR01293070">
    <property type="protein sequence ID" value="GBN50168.1"/>
    <property type="molecule type" value="Genomic_DNA"/>
</dbReference>
<evidence type="ECO:0000313" key="1">
    <source>
        <dbReference type="EMBL" id="GBN50168.1"/>
    </source>
</evidence>
<gene>
    <name evidence="1" type="ORF">AVEN_19278_1</name>
    <name evidence="3" type="ORF">AVEN_216070_1</name>
    <name evidence="2" type="ORF">AVEN_82663_1</name>
</gene>
<reference evidence="2 4" key="1">
    <citation type="journal article" date="2019" name="Sci. Rep.">
        <title>Orb-weaving spider Araneus ventricosus genome elucidates the spidroin gene catalogue.</title>
        <authorList>
            <person name="Kono N."/>
            <person name="Nakamura H."/>
            <person name="Ohtoshi R."/>
            <person name="Moran D.A.P."/>
            <person name="Shinohara A."/>
            <person name="Yoshida Y."/>
            <person name="Fujiwara M."/>
            <person name="Mori M."/>
            <person name="Tomita M."/>
            <person name="Arakawa K."/>
        </authorList>
    </citation>
    <scope>NUCLEOTIDE SEQUENCE [LARGE SCALE GENOMIC DNA]</scope>
</reference>
<comment type="caution">
    <text evidence="2">The sequence shown here is derived from an EMBL/GenBank/DDBJ whole genome shotgun (WGS) entry which is preliminary data.</text>
</comment>
<feature type="non-terminal residue" evidence="2">
    <location>
        <position position="37"/>
    </location>
</feature>
<sequence>MKQVQAQVCQMMTWLFFNNPADIACAVGTESGQSSCM</sequence>
<dbReference type="EMBL" id="BGPR01293102">
    <property type="protein sequence ID" value="GBN50236.1"/>
    <property type="molecule type" value="Genomic_DNA"/>
</dbReference>
<evidence type="ECO:0000313" key="4">
    <source>
        <dbReference type="Proteomes" id="UP000499080"/>
    </source>
</evidence>
<evidence type="ECO:0000313" key="2">
    <source>
        <dbReference type="EMBL" id="GBN50236.1"/>
    </source>
</evidence>
<protein>
    <submittedName>
        <fullName evidence="2">Uncharacterized protein</fullName>
    </submittedName>
</protein>
<organism evidence="2 4">
    <name type="scientific">Araneus ventricosus</name>
    <name type="common">Orbweaver spider</name>
    <name type="synonym">Epeira ventricosa</name>
    <dbReference type="NCBI Taxonomy" id="182803"/>
    <lineage>
        <taxon>Eukaryota</taxon>
        <taxon>Metazoa</taxon>
        <taxon>Ecdysozoa</taxon>
        <taxon>Arthropoda</taxon>
        <taxon>Chelicerata</taxon>
        <taxon>Arachnida</taxon>
        <taxon>Araneae</taxon>
        <taxon>Araneomorphae</taxon>
        <taxon>Entelegynae</taxon>
        <taxon>Araneoidea</taxon>
        <taxon>Araneidae</taxon>
        <taxon>Araneus</taxon>
    </lineage>
</organism>
<dbReference type="Proteomes" id="UP000499080">
    <property type="component" value="Unassembled WGS sequence"/>
</dbReference>
<evidence type="ECO:0000313" key="3">
    <source>
        <dbReference type="EMBL" id="GBN50331.1"/>
    </source>
</evidence>
<accession>A0A4Y2PJJ0</accession>
<name>A0A4Y2PJJ0_ARAVE</name>
<keyword evidence="4" id="KW-1185">Reference proteome</keyword>
<dbReference type="AlphaFoldDB" id="A0A4Y2PJJ0"/>